<dbReference type="PANTHER" id="PTHR30346:SF28">
    <property type="entry name" value="HTH-TYPE TRANSCRIPTIONAL REGULATOR CYNR"/>
    <property type="match status" value="1"/>
</dbReference>
<evidence type="ECO:0000313" key="7">
    <source>
        <dbReference type="Proteomes" id="UP000811255"/>
    </source>
</evidence>
<keyword evidence="2" id="KW-0805">Transcription regulation</keyword>
<comment type="similarity">
    <text evidence="1">Belongs to the LysR transcriptional regulatory family.</text>
</comment>
<proteinExistence type="inferred from homology"/>
<dbReference type="PANTHER" id="PTHR30346">
    <property type="entry name" value="TRANSCRIPTIONAL DUAL REGULATOR HCAR-RELATED"/>
    <property type="match status" value="1"/>
</dbReference>
<dbReference type="InterPro" id="IPR000847">
    <property type="entry name" value="LysR_HTH_N"/>
</dbReference>
<keyword evidence="7" id="KW-1185">Reference proteome</keyword>
<gene>
    <name evidence="6" type="ORF">KK137_02930</name>
</gene>
<dbReference type="PROSITE" id="PS50931">
    <property type="entry name" value="HTH_LYSR"/>
    <property type="match status" value="1"/>
</dbReference>
<comment type="caution">
    <text evidence="6">The sequence shown here is derived from an EMBL/GenBank/DDBJ whole genome shotgun (WGS) entry which is preliminary data.</text>
</comment>
<dbReference type="Gene3D" id="1.10.10.10">
    <property type="entry name" value="Winged helix-like DNA-binding domain superfamily/Winged helix DNA-binding domain"/>
    <property type="match status" value="1"/>
</dbReference>
<keyword evidence="4" id="KW-0804">Transcription</keyword>
<accession>A0ABS5W0W1</accession>
<keyword evidence="3" id="KW-0238">DNA-binding</keyword>
<dbReference type="InterPro" id="IPR036390">
    <property type="entry name" value="WH_DNA-bd_sf"/>
</dbReference>
<dbReference type="InterPro" id="IPR036388">
    <property type="entry name" value="WH-like_DNA-bd_sf"/>
</dbReference>
<evidence type="ECO:0000256" key="3">
    <source>
        <dbReference type="ARBA" id="ARBA00023125"/>
    </source>
</evidence>
<sequence>MPAFPFTLRQLEVFANLCGTRSFRRTAESLGISQASVSNQMKVLEDQLGVALFVRRPGQRPTLTPEGMAFLDDLKAFQTAGEALASHRRKDPEELPAIRFRVLIGQGLLDNYIRPKLDRFFAAHPQIELTFEAHPPSKELARDVEDGRFDFALIHQRADRPVEPHLRQLALVRGGIYGHRKFAEGRRLPLSSEFVNMLPFIMPLAASSQEREILRLFERYGIAPRRVIGHTQYYDVMAAMLERGVGVASFADTILPAEMRDEVIQLHPLENWRLLWYRKDGGIDPRYDAVQVFLFSSVLQNPDYRTISVFAEEYA</sequence>
<protein>
    <submittedName>
        <fullName evidence="6">LysR family transcriptional regulator</fullName>
    </submittedName>
</protein>
<evidence type="ECO:0000256" key="2">
    <source>
        <dbReference type="ARBA" id="ARBA00023015"/>
    </source>
</evidence>
<evidence type="ECO:0000256" key="1">
    <source>
        <dbReference type="ARBA" id="ARBA00009437"/>
    </source>
</evidence>
<reference evidence="6 7" key="1">
    <citation type="submission" date="2021-05" db="EMBL/GenBank/DDBJ databases">
        <title>Croceibacterium sp. LX-88 genome sequence.</title>
        <authorList>
            <person name="Luo X."/>
        </authorList>
    </citation>
    <scope>NUCLEOTIDE SEQUENCE [LARGE SCALE GENOMIC DNA]</scope>
    <source>
        <strain evidence="6 7">LX-88</strain>
    </source>
</reference>
<dbReference type="EMBL" id="JAHFVK010000001">
    <property type="protein sequence ID" value="MBT2133279.1"/>
    <property type="molecule type" value="Genomic_DNA"/>
</dbReference>
<dbReference type="Pfam" id="PF03466">
    <property type="entry name" value="LysR_substrate"/>
    <property type="match status" value="1"/>
</dbReference>
<dbReference type="RefSeq" id="WP_214534548.1">
    <property type="nucleotide sequence ID" value="NZ_JAHFVK010000001.1"/>
</dbReference>
<dbReference type="Pfam" id="PF00126">
    <property type="entry name" value="HTH_1"/>
    <property type="match status" value="1"/>
</dbReference>
<feature type="domain" description="HTH lysR-type" evidence="5">
    <location>
        <begin position="6"/>
        <end position="62"/>
    </location>
</feature>
<dbReference type="SUPFAM" id="SSF46785">
    <property type="entry name" value="Winged helix' DNA-binding domain"/>
    <property type="match status" value="1"/>
</dbReference>
<name>A0ABS5W0W1_9SPHN</name>
<evidence type="ECO:0000313" key="6">
    <source>
        <dbReference type="EMBL" id="MBT2133279.1"/>
    </source>
</evidence>
<dbReference type="SUPFAM" id="SSF53850">
    <property type="entry name" value="Periplasmic binding protein-like II"/>
    <property type="match status" value="1"/>
</dbReference>
<evidence type="ECO:0000256" key="4">
    <source>
        <dbReference type="ARBA" id="ARBA00023163"/>
    </source>
</evidence>
<dbReference type="InterPro" id="IPR005119">
    <property type="entry name" value="LysR_subst-bd"/>
</dbReference>
<dbReference type="PRINTS" id="PR00039">
    <property type="entry name" value="HTHLYSR"/>
</dbReference>
<evidence type="ECO:0000259" key="5">
    <source>
        <dbReference type="PROSITE" id="PS50931"/>
    </source>
</evidence>
<dbReference type="Proteomes" id="UP000811255">
    <property type="component" value="Unassembled WGS sequence"/>
</dbReference>
<organism evidence="6 7">
    <name type="scientific">Croceibacterium selenioxidans</name>
    <dbReference type="NCBI Taxonomy" id="2838833"/>
    <lineage>
        <taxon>Bacteria</taxon>
        <taxon>Pseudomonadati</taxon>
        <taxon>Pseudomonadota</taxon>
        <taxon>Alphaproteobacteria</taxon>
        <taxon>Sphingomonadales</taxon>
        <taxon>Erythrobacteraceae</taxon>
        <taxon>Croceibacterium</taxon>
    </lineage>
</organism>
<dbReference type="CDD" id="cd05466">
    <property type="entry name" value="PBP2_LTTR_substrate"/>
    <property type="match status" value="1"/>
</dbReference>
<dbReference type="Gene3D" id="3.40.190.10">
    <property type="entry name" value="Periplasmic binding protein-like II"/>
    <property type="match status" value="2"/>
</dbReference>